<evidence type="ECO:0000256" key="2">
    <source>
        <dbReference type="ARBA" id="ARBA00001946"/>
    </source>
</evidence>
<gene>
    <name evidence="15" type="ORF">RFI_08575</name>
</gene>
<proteinExistence type="inferred from homology"/>
<dbReference type="AlphaFoldDB" id="X6NS55"/>
<dbReference type="OMA" id="HTHPRIT"/>
<evidence type="ECO:0000256" key="3">
    <source>
        <dbReference type="ARBA" id="ARBA00010941"/>
    </source>
</evidence>
<dbReference type="CDD" id="cd00354">
    <property type="entry name" value="FBPase"/>
    <property type="match status" value="1"/>
</dbReference>
<protein>
    <recommendedName>
        <fullName evidence="5">fructose-bisphosphatase</fullName>
        <ecNumber evidence="5">3.1.3.11</ecNumber>
    </recommendedName>
    <alternativeName>
        <fullName evidence="11">D-fructose-1,6-bisphosphate 1-phosphohydrolase</fullName>
    </alternativeName>
</protein>
<dbReference type="Pfam" id="PF00316">
    <property type="entry name" value="FBPase"/>
    <property type="match status" value="1"/>
</dbReference>
<dbReference type="Gene3D" id="3.30.540.10">
    <property type="entry name" value="Fructose-1,6-Bisphosphatase, subunit A, domain 1"/>
    <property type="match status" value="1"/>
</dbReference>
<comment type="subunit">
    <text evidence="4">Homotetramer.</text>
</comment>
<dbReference type="InterPro" id="IPR044015">
    <property type="entry name" value="FBPase_C_dom"/>
</dbReference>
<dbReference type="InterPro" id="IPR033391">
    <property type="entry name" value="FBPase_N"/>
</dbReference>
<keyword evidence="16" id="KW-1185">Reference proteome</keyword>
<dbReference type="SUPFAM" id="SSF56655">
    <property type="entry name" value="Carbohydrate phosphatase"/>
    <property type="match status" value="1"/>
</dbReference>
<dbReference type="GO" id="GO:0046872">
    <property type="term" value="F:metal ion binding"/>
    <property type="evidence" value="ECO:0007669"/>
    <property type="project" value="UniProtKB-KW"/>
</dbReference>
<reference evidence="15 16" key="1">
    <citation type="journal article" date="2013" name="Curr. Biol.">
        <title>The Genome of the Foraminiferan Reticulomyxa filosa.</title>
        <authorList>
            <person name="Glockner G."/>
            <person name="Hulsmann N."/>
            <person name="Schleicher M."/>
            <person name="Noegel A.A."/>
            <person name="Eichinger L."/>
            <person name="Gallinger C."/>
            <person name="Pawlowski J."/>
            <person name="Sierra R."/>
            <person name="Euteneuer U."/>
            <person name="Pillet L."/>
            <person name="Moustafa A."/>
            <person name="Platzer M."/>
            <person name="Groth M."/>
            <person name="Szafranski K."/>
            <person name="Schliwa M."/>
        </authorList>
    </citation>
    <scope>NUCLEOTIDE SEQUENCE [LARGE SCALE GENOMIC DNA]</scope>
</reference>
<accession>X6NS55</accession>
<dbReference type="FunFam" id="3.40.190.80:FF:000001">
    <property type="entry name" value="Fructose-1,6-bisphosphatase class 1"/>
    <property type="match status" value="1"/>
</dbReference>
<dbReference type="GO" id="GO:0006000">
    <property type="term" value="P:fructose metabolic process"/>
    <property type="evidence" value="ECO:0007669"/>
    <property type="project" value="TreeGrafter"/>
</dbReference>
<dbReference type="PANTHER" id="PTHR11556:SF1">
    <property type="entry name" value="FRUCTOSE-BISPHOSPHATASE"/>
    <property type="match status" value="1"/>
</dbReference>
<evidence type="ECO:0000256" key="12">
    <source>
        <dbReference type="RuleBase" id="RU000508"/>
    </source>
</evidence>
<dbReference type="InterPro" id="IPR000146">
    <property type="entry name" value="FBPase_class-1"/>
</dbReference>
<feature type="domain" description="Fructose-1-6-bisphosphatase class 1 C-terminal" evidence="14">
    <location>
        <begin position="52"/>
        <end position="181"/>
    </location>
</feature>
<dbReference type="GO" id="GO:0006094">
    <property type="term" value="P:gluconeogenesis"/>
    <property type="evidence" value="ECO:0007669"/>
    <property type="project" value="TreeGrafter"/>
</dbReference>
<comment type="catalytic activity">
    <reaction evidence="1">
        <text>beta-D-fructose 1,6-bisphosphate + H2O = beta-D-fructose 6-phosphate + phosphate</text>
        <dbReference type="Rhea" id="RHEA:11064"/>
        <dbReference type="ChEBI" id="CHEBI:15377"/>
        <dbReference type="ChEBI" id="CHEBI:32966"/>
        <dbReference type="ChEBI" id="CHEBI:43474"/>
        <dbReference type="ChEBI" id="CHEBI:57634"/>
        <dbReference type="EC" id="3.1.3.11"/>
    </reaction>
</comment>
<dbReference type="GO" id="GO:0042132">
    <property type="term" value="F:fructose 1,6-bisphosphate 1-phosphatase activity"/>
    <property type="evidence" value="ECO:0007669"/>
    <property type="project" value="UniProtKB-EC"/>
</dbReference>
<dbReference type="Pfam" id="PF18913">
    <property type="entry name" value="FBPase_C"/>
    <property type="match status" value="1"/>
</dbReference>
<keyword evidence="9 12" id="KW-0119">Carbohydrate metabolism</keyword>
<keyword evidence="8" id="KW-0460">Magnesium</keyword>
<dbReference type="Gene3D" id="3.40.190.80">
    <property type="match status" value="1"/>
</dbReference>
<evidence type="ECO:0000256" key="5">
    <source>
        <dbReference type="ARBA" id="ARBA00013093"/>
    </source>
</evidence>
<comment type="caution">
    <text evidence="15">The sequence shown here is derived from an EMBL/GenBank/DDBJ whole genome shotgun (WGS) entry which is preliminary data.</text>
</comment>
<dbReference type="GO" id="GO:0030388">
    <property type="term" value="P:fructose 1,6-bisphosphate metabolic process"/>
    <property type="evidence" value="ECO:0007669"/>
    <property type="project" value="TreeGrafter"/>
</dbReference>
<dbReference type="InterPro" id="IPR020548">
    <property type="entry name" value="Fructose_bisphosphatase_AS"/>
</dbReference>
<name>X6NS55_RETFI</name>
<evidence type="ECO:0000256" key="9">
    <source>
        <dbReference type="ARBA" id="ARBA00023277"/>
    </source>
</evidence>
<evidence type="ECO:0000256" key="7">
    <source>
        <dbReference type="ARBA" id="ARBA00022801"/>
    </source>
</evidence>
<evidence type="ECO:0000256" key="4">
    <source>
        <dbReference type="ARBA" id="ARBA00011881"/>
    </source>
</evidence>
<dbReference type="GO" id="GO:0005829">
    <property type="term" value="C:cytosol"/>
    <property type="evidence" value="ECO:0007669"/>
    <property type="project" value="TreeGrafter"/>
</dbReference>
<evidence type="ECO:0000256" key="6">
    <source>
        <dbReference type="ARBA" id="ARBA00022723"/>
    </source>
</evidence>
<evidence type="ECO:0000256" key="8">
    <source>
        <dbReference type="ARBA" id="ARBA00022842"/>
    </source>
</evidence>
<evidence type="ECO:0000259" key="13">
    <source>
        <dbReference type="Pfam" id="PF00316"/>
    </source>
</evidence>
<sequence>MIYNKGEELVCAGYSVYGDATILVLTFGDDVNGFTLDPQIGEFVLTHRNMQIPEKGGIYSINEGNARDFDKAVETFIYHCKNPLKGPPKKSRYVGSMVADVHRTLLYGGIFMYPANKDSPTGKLRLLYELNPLAFVIEAAGGKASTGRERILQLEPKSLHEKRPCFLGSKTDVEEIEQLYKECDKT</sequence>
<keyword evidence="7 12" id="KW-0378">Hydrolase</keyword>
<dbReference type="GO" id="GO:0005986">
    <property type="term" value="P:sucrose biosynthetic process"/>
    <property type="evidence" value="ECO:0007669"/>
    <property type="project" value="TreeGrafter"/>
</dbReference>
<feature type="domain" description="Fructose-1-6-bisphosphatase class I N-terminal" evidence="13">
    <location>
        <begin position="4"/>
        <end position="47"/>
    </location>
</feature>
<keyword evidence="6" id="KW-0479">Metal-binding</keyword>
<dbReference type="PANTHER" id="PTHR11556">
    <property type="entry name" value="FRUCTOSE-1,6-BISPHOSPHATASE-RELATED"/>
    <property type="match status" value="1"/>
</dbReference>
<dbReference type="EMBL" id="ASPP01006605">
    <property type="protein sequence ID" value="ETO28554.1"/>
    <property type="molecule type" value="Genomic_DNA"/>
</dbReference>
<evidence type="ECO:0000256" key="11">
    <source>
        <dbReference type="ARBA" id="ARBA00032973"/>
    </source>
</evidence>
<evidence type="ECO:0000256" key="10">
    <source>
        <dbReference type="ARBA" id="ARBA00024331"/>
    </source>
</evidence>
<dbReference type="EC" id="3.1.3.11" evidence="5"/>
<dbReference type="PROSITE" id="PS00124">
    <property type="entry name" value="FBPASE"/>
    <property type="match status" value="1"/>
</dbReference>
<evidence type="ECO:0000313" key="15">
    <source>
        <dbReference type="EMBL" id="ETO28554.1"/>
    </source>
</evidence>
<dbReference type="OrthoDB" id="10256725at2759"/>
<comment type="cofactor">
    <cofactor evidence="2">
        <name>Mg(2+)</name>
        <dbReference type="ChEBI" id="CHEBI:18420"/>
    </cofactor>
</comment>
<dbReference type="InterPro" id="IPR028343">
    <property type="entry name" value="FBPtase"/>
</dbReference>
<evidence type="ECO:0000313" key="16">
    <source>
        <dbReference type="Proteomes" id="UP000023152"/>
    </source>
</evidence>
<evidence type="ECO:0000259" key="14">
    <source>
        <dbReference type="Pfam" id="PF18913"/>
    </source>
</evidence>
<dbReference type="GO" id="GO:0006002">
    <property type="term" value="P:fructose 6-phosphate metabolic process"/>
    <property type="evidence" value="ECO:0007669"/>
    <property type="project" value="TreeGrafter"/>
</dbReference>
<comment type="similarity">
    <text evidence="3 12">Belongs to the FBPase class 1 family.</text>
</comment>
<organism evidence="15 16">
    <name type="scientific">Reticulomyxa filosa</name>
    <dbReference type="NCBI Taxonomy" id="46433"/>
    <lineage>
        <taxon>Eukaryota</taxon>
        <taxon>Sar</taxon>
        <taxon>Rhizaria</taxon>
        <taxon>Retaria</taxon>
        <taxon>Foraminifera</taxon>
        <taxon>Monothalamids</taxon>
        <taxon>Reticulomyxidae</taxon>
        <taxon>Reticulomyxa</taxon>
    </lineage>
</organism>
<dbReference type="Proteomes" id="UP000023152">
    <property type="component" value="Unassembled WGS sequence"/>
</dbReference>
<dbReference type="PRINTS" id="PR00115">
    <property type="entry name" value="F16BPHPHTASE"/>
</dbReference>
<evidence type="ECO:0000256" key="1">
    <source>
        <dbReference type="ARBA" id="ARBA00001273"/>
    </source>
</evidence>
<comment type="pathway">
    <text evidence="10">Carbohydrate biosynthesis.</text>
</comment>